<feature type="non-terminal residue" evidence="2">
    <location>
        <position position="320"/>
    </location>
</feature>
<gene>
    <name evidence="2" type="ORF">MNOR_LOCUS40504</name>
</gene>
<feature type="transmembrane region" description="Helical" evidence="1">
    <location>
        <begin position="200"/>
        <end position="218"/>
    </location>
</feature>
<dbReference type="Gene3D" id="1.20.1250.20">
    <property type="entry name" value="MFS general substrate transporter like domains"/>
    <property type="match status" value="1"/>
</dbReference>
<keyword evidence="1" id="KW-0812">Transmembrane</keyword>
<protein>
    <submittedName>
        <fullName evidence="2">Uncharacterized protein</fullName>
    </submittedName>
</protein>
<evidence type="ECO:0000313" key="3">
    <source>
        <dbReference type="Proteomes" id="UP001497623"/>
    </source>
</evidence>
<proteinExistence type="predicted"/>
<dbReference type="GO" id="GO:0008028">
    <property type="term" value="F:monocarboxylic acid transmembrane transporter activity"/>
    <property type="evidence" value="ECO:0007669"/>
    <property type="project" value="TreeGrafter"/>
</dbReference>
<dbReference type="PANTHER" id="PTHR11360:SF284">
    <property type="entry name" value="EG:103B4.3 PROTEIN-RELATED"/>
    <property type="match status" value="1"/>
</dbReference>
<name>A0AAV2SVK5_MEGNR</name>
<organism evidence="2 3">
    <name type="scientific">Meganyctiphanes norvegica</name>
    <name type="common">Northern krill</name>
    <name type="synonym">Thysanopoda norvegica</name>
    <dbReference type="NCBI Taxonomy" id="48144"/>
    <lineage>
        <taxon>Eukaryota</taxon>
        <taxon>Metazoa</taxon>
        <taxon>Ecdysozoa</taxon>
        <taxon>Arthropoda</taxon>
        <taxon>Crustacea</taxon>
        <taxon>Multicrustacea</taxon>
        <taxon>Malacostraca</taxon>
        <taxon>Eumalacostraca</taxon>
        <taxon>Eucarida</taxon>
        <taxon>Euphausiacea</taxon>
        <taxon>Euphausiidae</taxon>
        <taxon>Meganyctiphanes</taxon>
    </lineage>
</organism>
<dbReference type="Pfam" id="PF07690">
    <property type="entry name" value="MFS_1"/>
    <property type="match status" value="1"/>
</dbReference>
<dbReference type="PANTHER" id="PTHR11360">
    <property type="entry name" value="MONOCARBOXYLATE TRANSPORTER"/>
    <property type="match status" value="1"/>
</dbReference>
<sequence length="320" mass="35499">MRTNKSGREKTYPTHVKCNDASDRKRHIPVRQSFFPEVSPGGPSLVNLFEFSLDSHGRETASHFGSTFFTVPLIGVRISSHSIPYFSIDKLFGNFTLTVILNDFSWSNLSLLSICCDSIWYYLLLSSLSSCPPPLILSLTIISGIGGSCCGNMPFLMIASYFRHNLGLANAVLLTGVGVGSFIGPLYINFFLEQYTFKGAAILYGALVLNGCALSLLYHPVDQHMKKVEIDSEECNSLPLQTDVEEMHNKCTLDAKFEPQNYRNIRVRYNSECKDQNGFPLASRPSVTYSALDIGALAHVSSVLALSSLDINEKHENFEK</sequence>
<dbReference type="InterPro" id="IPR036259">
    <property type="entry name" value="MFS_trans_sf"/>
</dbReference>
<dbReference type="InterPro" id="IPR050327">
    <property type="entry name" value="Proton-linked_MCT"/>
</dbReference>
<reference evidence="2 3" key="1">
    <citation type="submission" date="2024-05" db="EMBL/GenBank/DDBJ databases">
        <authorList>
            <person name="Wallberg A."/>
        </authorList>
    </citation>
    <scope>NUCLEOTIDE SEQUENCE [LARGE SCALE GENOMIC DNA]</scope>
</reference>
<dbReference type="EMBL" id="CAXKWB010124766">
    <property type="protein sequence ID" value="CAL4238836.1"/>
    <property type="molecule type" value="Genomic_DNA"/>
</dbReference>
<keyword evidence="3" id="KW-1185">Reference proteome</keyword>
<evidence type="ECO:0000256" key="1">
    <source>
        <dbReference type="SAM" id="Phobius"/>
    </source>
</evidence>
<keyword evidence="1" id="KW-0472">Membrane</keyword>
<comment type="caution">
    <text evidence="2">The sequence shown here is derived from an EMBL/GenBank/DDBJ whole genome shotgun (WGS) entry which is preliminary data.</text>
</comment>
<dbReference type="Proteomes" id="UP001497623">
    <property type="component" value="Unassembled WGS sequence"/>
</dbReference>
<dbReference type="InterPro" id="IPR011701">
    <property type="entry name" value="MFS"/>
</dbReference>
<feature type="transmembrane region" description="Helical" evidence="1">
    <location>
        <begin position="168"/>
        <end position="188"/>
    </location>
</feature>
<feature type="transmembrane region" description="Helical" evidence="1">
    <location>
        <begin position="104"/>
        <end position="123"/>
    </location>
</feature>
<dbReference type="AlphaFoldDB" id="A0AAV2SVK5"/>
<feature type="transmembrane region" description="Helical" evidence="1">
    <location>
        <begin position="135"/>
        <end position="156"/>
    </location>
</feature>
<evidence type="ECO:0000313" key="2">
    <source>
        <dbReference type="EMBL" id="CAL4238836.1"/>
    </source>
</evidence>
<keyword evidence="1" id="KW-1133">Transmembrane helix</keyword>
<dbReference type="SUPFAM" id="SSF103473">
    <property type="entry name" value="MFS general substrate transporter"/>
    <property type="match status" value="1"/>
</dbReference>
<accession>A0AAV2SVK5</accession>